<dbReference type="SMART" id="SM00978">
    <property type="entry name" value="Tim44"/>
    <property type="match status" value="1"/>
</dbReference>
<keyword evidence="10" id="KW-0496">Mitochondrion</keyword>
<name>A0A238FBD1_9BASI</name>
<feature type="region of interest" description="Disordered" evidence="14">
    <location>
        <begin position="1"/>
        <end position="78"/>
    </location>
</feature>
<evidence type="ECO:0000256" key="9">
    <source>
        <dbReference type="ARBA" id="ARBA00023010"/>
    </source>
</evidence>
<proteinExistence type="inferred from homology"/>
<evidence type="ECO:0000256" key="10">
    <source>
        <dbReference type="ARBA" id="ARBA00023128"/>
    </source>
</evidence>
<dbReference type="GO" id="GO:0005743">
    <property type="term" value="C:mitochondrial inner membrane"/>
    <property type="evidence" value="ECO:0007669"/>
    <property type="project" value="UniProtKB-SubCell"/>
</dbReference>
<comment type="similarity">
    <text evidence="2">Belongs to the Tim44 family.</text>
</comment>
<evidence type="ECO:0000256" key="7">
    <source>
        <dbReference type="ARBA" id="ARBA00022927"/>
    </source>
</evidence>
<dbReference type="InterPro" id="IPR039544">
    <property type="entry name" value="Tim44-like"/>
</dbReference>
<keyword evidence="4" id="KW-0547">Nucleotide-binding</keyword>
<evidence type="ECO:0000256" key="12">
    <source>
        <dbReference type="ARBA" id="ARBA00074309"/>
    </source>
</evidence>
<feature type="coiled-coil region" evidence="13">
    <location>
        <begin position="88"/>
        <end position="115"/>
    </location>
</feature>
<gene>
    <name evidence="16" type="ORF">BQ2448_1889</name>
</gene>
<dbReference type="SUPFAM" id="SSF54427">
    <property type="entry name" value="NTF2-like"/>
    <property type="match status" value="1"/>
</dbReference>
<evidence type="ECO:0000256" key="14">
    <source>
        <dbReference type="SAM" id="MobiDB-lite"/>
    </source>
</evidence>
<evidence type="ECO:0000256" key="4">
    <source>
        <dbReference type="ARBA" id="ARBA00022741"/>
    </source>
</evidence>
<evidence type="ECO:0000256" key="3">
    <source>
        <dbReference type="ARBA" id="ARBA00022448"/>
    </source>
</evidence>
<keyword evidence="7" id="KW-0653">Protein transport</keyword>
<dbReference type="Proteomes" id="UP000198372">
    <property type="component" value="Unassembled WGS sequence"/>
</dbReference>
<dbReference type="PANTHER" id="PTHR10721">
    <property type="entry name" value="MITOCHONDRIAL IMPORT INNER MEMBRANE TRANSLOCASE SUBUNIT TIM44"/>
    <property type="match status" value="1"/>
</dbReference>
<feature type="compositionally biased region" description="Low complexity" evidence="14">
    <location>
        <begin position="31"/>
        <end position="56"/>
    </location>
</feature>
<keyword evidence="13" id="KW-0175">Coiled coil</keyword>
<feature type="compositionally biased region" description="Low complexity" evidence="14">
    <location>
        <begin position="8"/>
        <end position="17"/>
    </location>
</feature>
<accession>A0A238FBD1</accession>
<keyword evidence="11" id="KW-0472">Membrane</keyword>
<protein>
    <recommendedName>
        <fullName evidence="12">Mitochondrial import inner membrane translocase subunit TIM44</fullName>
    </recommendedName>
</protein>
<dbReference type="STRING" id="269621.A0A238FBD1"/>
<dbReference type="Pfam" id="PF04280">
    <property type="entry name" value="Tim44"/>
    <property type="match status" value="1"/>
</dbReference>
<dbReference type="Gene3D" id="3.10.450.240">
    <property type="match status" value="1"/>
</dbReference>
<dbReference type="GO" id="GO:0005524">
    <property type="term" value="F:ATP binding"/>
    <property type="evidence" value="ECO:0007669"/>
    <property type="project" value="UniProtKB-KW"/>
</dbReference>
<dbReference type="OrthoDB" id="10265990at2759"/>
<dbReference type="InterPro" id="IPR032710">
    <property type="entry name" value="NTF2-like_dom_sf"/>
</dbReference>
<keyword evidence="6" id="KW-0067">ATP-binding</keyword>
<evidence type="ECO:0000256" key="8">
    <source>
        <dbReference type="ARBA" id="ARBA00022946"/>
    </source>
</evidence>
<evidence type="ECO:0000313" key="17">
    <source>
        <dbReference type="Proteomes" id="UP000198372"/>
    </source>
</evidence>
<keyword evidence="5" id="KW-0999">Mitochondrion inner membrane</keyword>
<keyword evidence="9" id="KW-0811">Translocation</keyword>
<evidence type="ECO:0000256" key="11">
    <source>
        <dbReference type="ARBA" id="ARBA00023136"/>
    </source>
</evidence>
<evidence type="ECO:0000256" key="6">
    <source>
        <dbReference type="ARBA" id="ARBA00022840"/>
    </source>
</evidence>
<evidence type="ECO:0000256" key="1">
    <source>
        <dbReference type="ARBA" id="ARBA00004637"/>
    </source>
</evidence>
<evidence type="ECO:0000256" key="2">
    <source>
        <dbReference type="ARBA" id="ARBA00009597"/>
    </source>
</evidence>
<keyword evidence="3" id="KW-0813">Transport</keyword>
<dbReference type="InterPro" id="IPR007379">
    <property type="entry name" value="Tim44-like_dom"/>
</dbReference>
<reference evidence="17" key="1">
    <citation type="submission" date="2016-09" db="EMBL/GenBank/DDBJ databases">
        <authorList>
            <person name="Jeantristanb JTB J.-T."/>
            <person name="Ricardo R."/>
        </authorList>
    </citation>
    <scope>NUCLEOTIDE SEQUENCE [LARGE SCALE GENOMIC DNA]</scope>
</reference>
<evidence type="ECO:0000313" key="16">
    <source>
        <dbReference type="EMBL" id="SCV70495.1"/>
    </source>
</evidence>
<organism evidence="16 17">
    <name type="scientific">Microbotryum intermedium</name>
    <dbReference type="NCBI Taxonomy" id="269621"/>
    <lineage>
        <taxon>Eukaryota</taxon>
        <taxon>Fungi</taxon>
        <taxon>Dikarya</taxon>
        <taxon>Basidiomycota</taxon>
        <taxon>Pucciniomycotina</taxon>
        <taxon>Microbotryomycetes</taxon>
        <taxon>Microbotryales</taxon>
        <taxon>Microbotryaceae</taxon>
        <taxon>Microbotryum</taxon>
    </lineage>
</organism>
<dbReference type="GO" id="GO:0051087">
    <property type="term" value="F:protein-folding chaperone binding"/>
    <property type="evidence" value="ECO:0007669"/>
    <property type="project" value="TreeGrafter"/>
</dbReference>
<evidence type="ECO:0000256" key="13">
    <source>
        <dbReference type="SAM" id="Coils"/>
    </source>
</evidence>
<keyword evidence="17" id="KW-1185">Reference proteome</keyword>
<dbReference type="GO" id="GO:0030150">
    <property type="term" value="P:protein import into mitochondrial matrix"/>
    <property type="evidence" value="ECO:0007669"/>
    <property type="project" value="TreeGrafter"/>
</dbReference>
<feature type="domain" description="Tim44-like" evidence="15">
    <location>
        <begin position="336"/>
        <end position="498"/>
    </location>
</feature>
<evidence type="ECO:0000256" key="5">
    <source>
        <dbReference type="ARBA" id="ARBA00022792"/>
    </source>
</evidence>
<feature type="compositionally biased region" description="Basic and acidic residues" evidence="14">
    <location>
        <begin position="57"/>
        <end position="69"/>
    </location>
</feature>
<sequence length="501" mass="55031">MRRHGVGASASANSSFSTTPRSFNPAKPQDTNTSSSSTENNSTGSGYGTSNDSGNGKQKDRKEQAKAEEPVDTTVPGRSPFQAFVDVLRAEVRKNREWQDSVKQLQGEASKVQDSEAMRKTKELYERARLQASIENNPKLAAAARELKKAGVNVNDAITHTIKTMEENAFVKSAAKAISASARVVGDAAMTASEPLRKTDAYKAVASEILEAIDSAANNVQHGGYIEKEARRRRREARLEKAGISGQQGLAARRPKVEEDPFRQVMDETHRAGQAVTLHATANVEKTSRFASITPKPVADAFASMSHAYAESENPFVSSMRTVTSAIGRFFDETETAKVTKWVKELDPAFTTEGFLRELREYIVPELVDAYVNGDQPTLKAWCSEAVSEPPTWLQTYNVLMATLQGTISPTLVSESRVLDIRNLDIMSAKILDTDLHVFVVAWRTQEILAYRDIKTGKLAVGDENKIEQVGYVAVLTRVDEELDNKVTGGWKVIDMARRAG</sequence>
<evidence type="ECO:0000259" key="15">
    <source>
        <dbReference type="SMART" id="SM00978"/>
    </source>
</evidence>
<dbReference type="FunFam" id="3.10.450.240:FF:000002">
    <property type="entry name" value="Mitochondrial import inner membrane translocase subunit TIM44"/>
    <property type="match status" value="1"/>
</dbReference>
<dbReference type="EMBL" id="FMSP01000005">
    <property type="protein sequence ID" value="SCV70495.1"/>
    <property type="molecule type" value="Genomic_DNA"/>
</dbReference>
<dbReference type="AlphaFoldDB" id="A0A238FBD1"/>
<keyword evidence="8" id="KW-0809">Transit peptide</keyword>
<dbReference type="PANTHER" id="PTHR10721:SF1">
    <property type="entry name" value="MITOCHONDRIAL IMPORT INNER MEMBRANE TRANSLOCASE SUBUNIT TIM44"/>
    <property type="match status" value="1"/>
</dbReference>
<comment type="subcellular location">
    <subcellularLocation>
        <location evidence="1">Mitochondrion inner membrane</location>
        <topology evidence="1">Peripheral membrane protein</topology>
    </subcellularLocation>
</comment>